<evidence type="ECO:0000313" key="1">
    <source>
        <dbReference type="Ensembl" id="ENSPSMP00000017592.1"/>
    </source>
</evidence>
<dbReference type="GO" id="GO:0005737">
    <property type="term" value="C:cytoplasm"/>
    <property type="evidence" value="ECO:0007669"/>
    <property type="project" value="TreeGrafter"/>
</dbReference>
<dbReference type="Gene3D" id="3.30.450.30">
    <property type="entry name" value="Dynein light chain 2a, cytoplasmic"/>
    <property type="match status" value="1"/>
</dbReference>
<keyword evidence="2" id="KW-1185">Reference proteome</keyword>
<name>A0A8C8ZN30_PROSS</name>
<protein>
    <submittedName>
        <fullName evidence="1">Uncharacterized protein</fullName>
    </submittedName>
</protein>
<accession>A0A8C8ZN30</accession>
<sequence>MLYLPFQLQTFSVLFDSHGWGMYHDLHTKSTGRAPTCNVTVTMTTKMLVLLMSKEGVHGSSQFDQQECYEMASPLRRSQY</sequence>
<dbReference type="GO" id="GO:0032233">
    <property type="term" value="P:positive regulation of actin filament bundle assembly"/>
    <property type="evidence" value="ECO:0007669"/>
    <property type="project" value="TreeGrafter"/>
</dbReference>
<dbReference type="Proteomes" id="UP000694414">
    <property type="component" value="Unplaced"/>
</dbReference>
<reference evidence="1" key="1">
    <citation type="submission" date="2025-08" db="UniProtKB">
        <authorList>
            <consortium name="Ensembl"/>
        </authorList>
    </citation>
    <scope>IDENTIFICATION</scope>
</reference>
<dbReference type="GO" id="GO:0003779">
    <property type="term" value="F:actin binding"/>
    <property type="evidence" value="ECO:0007669"/>
    <property type="project" value="TreeGrafter"/>
</dbReference>
<dbReference type="AlphaFoldDB" id="A0A8C8ZN30"/>
<organism evidence="1 2">
    <name type="scientific">Prolemur simus</name>
    <name type="common">Greater bamboo lemur</name>
    <name type="synonym">Hapalemur simus</name>
    <dbReference type="NCBI Taxonomy" id="1328070"/>
    <lineage>
        <taxon>Eukaryota</taxon>
        <taxon>Metazoa</taxon>
        <taxon>Chordata</taxon>
        <taxon>Craniata</taxon>
        <taxon>Vertebrata</taxon>
        <taxon>Euteleostomi</taxon>
        <taxon>Mammalia</taxon>
        <taxon>Eutheria</taxon>
        <taxon>Euarchontoglires</taxon>
        <taxon>Primates</taxon>
        <taxon>Strepsirrhini</taxon>
        <taxon>Lemuriformes</taxon>
        <taxon>Lemuridae</taxon>
        <taxon>Prolemur</taxon>
    </lineage>
</organism>
<evidence type="ECO:0000313" key="2">
    <source>
        <dbReference type="Proteomes" id="UP000694414"/>
    </source>
</evidence>
<dbReference type="SUPFAM" id="SSF55770">
    <property type="entry name" value="Profilin (actin-binding protein)"/>
    <property type="match status" value="1"/>
</dbReference>
<dbReference type="Ensembl" id="ENSPSMT00000020448.1">
    <property type="protein sequence ID" value="ENSPSMP00000017592.1"/>
    <property type="gene ID" value="ENSPSMG00000012515.1"/>
</dbReference>
<reference evidence="1" key="2">
    <citation type="submission" date="2025-09" db="UniProtKB">
        <authorList>
            <consortium name="Ensembl"/>
        </authorList>
    </citation>
    <scope>IDENTIFICATION</scope>
</reference>
<dbReference type="GO" id="GO:0030833">
    <property type="term" value="P:regulation of actin filament polymerization"/>
    <property type="evidence" value="ECO:0007669"/>
    <property type="project" value="TreeGrafter"/>
</dbReference>
<dbReference type="PANTHER" id="PTHR13936">
    <property type="entry name" value="PROFILIN"/>
    <property type="match status" value="1"/>
</dbReference>
<proteinExistence type="predicted"/>
<dbReference type="PANTHER" id="PTHR13936:SF14">
    <property type="entry name" value="PROFILIN-1"/>
    <property type="match status" value="1"/>
</dbReference>
<dbReference type="InterPro" id="IPR036140">
    <property type="entry name" value="PFN_sf"/>
</dbReference>